<evidence type="ECO:0000313" key="3">
    <source>
        <dbReference type="Proteomes" id="UP001432168"/>
    </source>
</evidence>
<dbReference type="PANTHER" id="PTHR24104">
    <property type="entry name" value="E3 UBIQUITIN-PROTEIN LIGASE NHLRC1-RELATED"/>
    <property type="match status" value="1"/>
</dbReference>
<evidence type="ECO:0000313" key="2">
    <source>
        <dbReference type="EMBL" id="WUT43495.1"/>
    </source>
</evidence>
<dbReference type="EMBL" id="CP109011">
    <property type="protein sequence ID" value="WUT43495.1"/>
    <property type="molecule type" value="Genomic_DNA"/>
</dbReference>
<evidence type="ECO:0000256" key="1">
    <source>
        <dbReference type="SAM" id="MobiDB-lite"/>
    </source>
</evidence>
<reference evidence="2" key="1">
    <citation type="submission" date="2022-10" db="EMBL/GenBank/DDBJ databases">
        <title>The complete genomes of actinobacterial strains from the NBC collection.</title>
        <authorList>
            <person name="Joergensen T.S."/>
            <person name="Alvarez Arevalo M."/>
            <person name="Sterndorff E.B."/>
            <person name="Faurdal D."/>
            <person name="Vuksanovic O."/>
            <person name="Mourched A.-S."/>
            <person name="Charusanti P."/>
            <person name="Shaw S."/>
            <person name="Blin K."/>
            <person name="Weber T."/>
        </authorList>
    </citation>
    <scope>NUCLEOTIDE SEQUENCE</scope>
    <source>
        <strain evidence="2">NBC_00686</strain>
    </source>
</reference>
<keyword evidence="3" id="KW-1185">Reference proteome</keyword>
<dbReference type="RefSeq" id="WP_329263618.1">
    <property type="nucleotide sequence ID" value="NZ_CP109011.1"/>
</dbReference>
<sequence length="603" mass="65203">MIRILGDTTDARSARAATRVPAALPLERLSDTPVTAWELGRRLTVPGRVRRDPLDESGFRCGFFARTGQIVAVHRDHGLRVLSARGRWETHVPDATFAAAHPDGLVLTTAAGMFLRRPDGTDTALLAARELPRGAWPAADVGILGSGDLVLALPLLGQVLVVTADGRVRRRLGAAEGLDEPRGVRVDPDGTGFLVADARAHVVLHVPMGARASRPTLVHGRPGRAGKGPGMLNAPRCASFTRSGSVLIADTKNNRIVDVDGGAVSRSWGRTDAHARSTLRLWHPNSAQEGPDGSVLVAEGRGDRLLRLERDDRLTVLLGGCDIAATELIQPRGGHFTDRGTVIVADCHNDRVVEVTPTGVVRRVFPGPREPDVALDWPRFATSVPEGALVADGRRRRLVCLGQEGSFRWQLTRWRPRGASRPVRFADPHHVVVTSVSPLELLVTDSENGTVCRIDRRGEANWWRTGLSDPHMALPLPDGGVLVSDTGADRLVRISADGRCDSWLGADEVRTHTGTSLRQPRAMARLRGGALLVVDTGRHRVLLRGPDGGVRSLSPLLDSIVGSLFFPRHVAVDRDERTLLLSDFDNSRLVFVDLPSLLELLGD</sequence>
<proteinExistence type="predicted"/>
<dbReference type="Proteomes" id="UP001432168">
    <property type="component" value="Chromosome"/>
</dbReference>
<dbReference type="SUPFAM" id="SSF101898">
    <property type="entry name" value="NHL repeat"/>
    <property type="match status" value="1"/>
</dbReference>
<dbReference type="InterPro" id="IPR011042">
    <property type="entry name" value="6-blade_b-propeller_TolB-like"/>
</dbReference>
<feature type="region of interest" description="Disordered" evidence="1">
    <location>
        <begin position="214"/>
        <end position="234"/>
    </location>
</feature>
<dbReference type="Gene3D" id="2.120.10.30">
    <property type="entry name" value="TolB, C-terminal domain"/>
    <property type="match status" value="2"/>
</dbReference>
<dbReference type="InterPro" id="IPR050952">
    <property type="entry name" value="TRIM-NHL_E3_ligases"/>
</dbReference>
<dbReference type="SUPFAM" id="SSF63829">
    <property type="entry name" value="Calcium-dependent phosphotriesterase"/>
    <property type="match status" value="2"/>
</dbReference>
<organism evidence="2 3">
    <name type="scientific">Streptomyces pseudovenezuelae</name>
    <dbReference type="NCBI Taxonomy" id="67350"/>
    <lineage>
        <taxon>Bacteria</taxon>
        <taxon>Bacillati</taxon>
        <taxon>Actinomycetota</taxon>
        <taxon>Actinomycetes</taxon>
        <taxon>Kitasatosporales</taxon>
        <taxon>Streptomycetaceae</taxon>
        <taxon>Streptomyces</taxon>
        <taxon>Streptomyces aurantiacus group</taxon>
    </lineage>
</organism>
<dbReference type="PANTHER" id="PTHR24104:SF25">
    <property type="entry name" value="PROTEIN LIN-41"/>
    <property type="match status" value="1"/>
</dbReference>
<accession>A0ABZ1WUM1</accession>
<gene>
    <name evidence="2" type="ORF">OG929_14810</name>
</gene>
<evidence type="ECO:0008006" key="4">
    <source>
        <dbReference type="Google" id="ProtNLM"/>
    </source>
</evidence>
<protein>
    <recommendedName>
        <fullName evidence="4">NHL repeat containing protein</fullName>
    </recommendedName>
</protein>
<name>A0ABZ1WUM1_9ACTN</name>
<dbReference type="CDD" id="cd05819">
    <property type="entry name" value="NHL"/>
    <property type="match status" value="1"/>
</dbReference>